<dbReference type="AlphaFoldDB" id="G8BVY0"/>
<evidence type="ECO:0000313" key="2">
    <source>
        <dbReference type="Proteomes" id="UP000005666"/>
    </source>
</evidence>
<organism evidence="1 2">
    <name type="scientific">Tetrapisispora phaffii (strain ATCC 24235 / CBS 4417 / NBRC 1672 / NRRL Y-8282 / UCD 70-5)</name>
    <name type="common">Yeast</name>
    <name type="synonym">Fabospora phaffii</name>
    <dbReference type="NCBI Taxonomy" id="1071381"/>
    <lineage>
        <taxon>Eukaryota</taxon>
        <taxon>Fungi</taxon>
        <taxon>Dikarya</taxon>
        <taxon>Ascomycota</taxon>
        <taxon>Saccharomycotina</taxon>
        <taxon>Saccharomycetes</taxon>
        <taxon>Saccharomycetales</taxon>
        <taxon>Saccharomycetaceae</taxon>
        <taxon>Tetrapisispora</taxon>
    </lineage>
</organism>
<protein>
    <submittedName>
        <fullName evidence="1">Uncharacterized protein</fullName>
    </submittedName>
</protein>
<dbReference type="GeneID" id="11535756"/>
<sequence length="283" mass="33271">MSDSLFECIWSSLDFLVANKCTKIDIFSDQVNGGYSFLYVRGNKLFSQRSNLGYLNRLNRALELKLGDYSGYYDIHSSFHDKRRDISLVCPNFATFVNCEIEPEFEQTFAIMIKTKETENVGQQASSLSFDWDVIFQYIVIKREIQYKINIGRFNTNKNIIFNTSLLKQFNKDLNIEHAFGHACSTKNGCLDYDISKYKVRISDEFSIDIRSFNDRLRDKKHTYLKKIYLYINKEIGRCLVDELVGTSNTFWGMIFFNFNVLDSRNFIQRSIEIMKNIKKIKK</sequence>
<evidence type="ECO:0000313" key="1">
    <source>
        <dbReference type="EMBL" id="CCE64058.1"/>
    </source>
</evidence>
<proteinExistence type="predicted"/>
<gene>
    <name evidence="1" type="primary">TPHA0G02220</name>
    <name evidence="1" type="ordered locus">TPHA_0G02220</name>
</gene>
<accession>G8BVY0</accession>
<dbReference type="EMBL" id="HE612862">
    <property type="protein sequence ID" value="CCE64058.1"/>
    <property type="molecule type" value="Genomic_DNA"/>
</dbReference>
<dbReference type="RefSeq" id="XP_003686492.1">
    <property type="nucleotide sequence ID" value="XM_003686444.1"/>
</dbReference>
<dbReference type="KEGG" id="tpf:TPHA_0G02220"/>
<dbReference type="HOGENOM" id="CLU_984119_0_0_1"/>
<reference evidence="1 2" key="1">
    <citation type="journal article" date="2011" name="Proc. Natl. Acad. Sci. U.S.A.">
        <title>Evolutionary erosion of yeast sex chromosomes by mating-type switching accidents.</title>
        <authorList>
            <person name="Gordon J.L."/>
            <person name="Armisen D."/>
            <person name="Proux-Wera E."/>
            <person name="Oheigeartaigh S.S."/>
            <person name="Byrne K.P."/>
            <person name="Wolfe K.H."/>
        </authorList>
    </citation>
    <scope>NUCLEOTIDE SEQUENCE [LARGE SCALE GENOMIC DNA]</scope>
    <source>
        <strain evidence="2">ATCC 24235 / CBS 4417 / NBRC 1672 / NRRL Y-8282 / UCD 70-5</strain>
    </source>
</reference>
<dbReference type="Proteomes" id="UP000005666">
    <property type="component" value="Chromosome 7"/>
</dbReference>
<name>G8BVY0_TETPH</name>
<keyword evidence="2" id="KW-1185">Reference proteome</keyword>